<reference evidence="2" key="1">
    <citation type="submission" date="2018-12" db="EMBL/GenBank/DDBJ databases">
        <title>Dusodibacter welbiota gen. nov., sp. nov., isolated from human faeces and emended description of the Oscillibacter genus.</title>
        <authorList>
            <person name="Le Roy T."/>
            <person name="Van der Smissen P."/>
            <person name="Delzenne N."/>
            <person name="Muccioli G."/>
            <person name="Collet J.F."/>
            <person name="Cani P.D."/>
        </authorList>
    </citation>
    <scope>NUCLEOTIDE SEQUENCE [LARGE SCALE GENOMIC DNA]</scope>
    <source>
        <strain evidence="2">J115</strain>
    </source>
</reference>
<accession>A0A4D7ANP7</accession>
<organism evidence="1 2">
    <name type="scientific">Dysosmobacter welbionis</name>
    <dbReference type="NCBI Taxonomy" id="2093857"/>
    <lineage>
        <taxon>Bacteria</taxon>
        <taxon>Bacillati</taxon>
        <taxon>Bacillota</taxon>
        <taxon>Clostridia</taxon>
        <taxon>Eubacteriales</taxon>
        <taxon>Oscillospiraceae</taxon>
        <taxon>Dysosmobacter</taxon>
    </lineage>
</organism>
<gene>
    <name evidence="1" type="ORF">EIO64_07580</name>
</gene>
<sequence length="132" mass="14515">MGSDTLTLFPSSQTLLGKQVSELVGDDLTVKADGSVTGTFHYVTGYSEFSSLPGEDSGYYFPFHLTKTGTNMTFKKNGETTKDKIAFDPDIVFRVTKNDTFEVLVDDASVVTFKFSGVTFEPQAKAKTRSRK</sequence>
<dbReference type="EMBL" id="CP034413">
    <property type="protein sequence ID" value="QCI59095.1"/>
    <property type="molecule type" value="Genomic_DNA"/>
</dbReference>
<dbReference type="KEGG" id="obj:EIO64_07580"/>
<evidence type="ECO:0000313" key="1">
    <source>
        <dbReference type="EMBL" id="QCI59095.1"/>
    </source>
</evidence>
<proteinExistence type="predicted"/>
<dbReference type="Proteomes" id="UP000298642">
    <property type="component" value="Chromosome"/>
</dbReference>
<evidence type="ECO:0000313" key="2">
    <source>
        <dbReference type="Proteomes" id="UP000298642"/>
    </source>
</evidence>
<name>A0A4D7ANP7_9FIRM</name>
<protein>
    <submittedName>
        <fullName evidence="1">Uncharacterized protein</fullName>
    </submittedName>
</protein>
<keyword evidence="2" id="KW-1185">Reference proteome</keyword>
<dbReference type="AlphaFoldDB" id="A0A4D7ANP7"/>